<dbReference type="InterPro" id="IPR048519">
    <property type="entry name" value="Gfd2/YDR514C-like_C"/>
</dbReference>
<evidence type="ECO:0000313" key="3">
    <source>
        <dbReference type="EMBL" id="KIO21891.1"/>
    </source>
</evidence>
<dbReference type="EMBL" id="KN823124">
    <property type="protein sequence ID" value="KIO21891.1"/>
    <property type="molecule type" value="Genomic_DNA"/>
</dbReference>
<proteinExistence type="predicted"/>
<dbReference type="InterPro" id="IPR040151">
    <property type="entry name" value="Gfd2/YDR514C-like"/>
</dbReference>
<dbReference type="GO" id="GO:0005634">
    <property type="term" value="C:nucleus"/>
    <property type="evidence" value="ECO:0007669"/>
    <property type="project" value="TreeGrafter"/>
</dbReference>
<feature type="compositionally biased region" description="Low complexity" evidence="1">
    <location>
        <begin position="616"/>
        <end position="628"/>
    </location>
</feature>
<organism evidence="3 4">
    <name type="scientific">Tulasnella calospora MUT 4182</name>
    <dbReference type="NCBI Taxonomy" id="1051891"/>
    <lineage>
        <taxon>Eukaryota</taxon>
        <taxon>Fungi</taxon>
        <taxon>Dikarya</taxon>
        <taxon>Basidiomycota</taxon>
        <taxon>Agaricomycotina</taxon>
        <taxon>Agaricomycetes</taxon>
        <taxon>Cantharellales</taxon>
        <taxon>Tulasnellaceae</taxon>
        <taxon>Tulasnella</taxon>
    </lineage>
</organism>
<reference evidence="4" key="2">
    <citation type="submission" date="2015-01" db="EMBL/GenBank/DDBJ databases">
        <title>Evolutionary Origins and Diversification of the Mycorrhizal Mutualists.</title>
        <authorList>
            <consortium name="DOE Joint Genome Institute"/>
            <consortium name="Mycorrhizal Genomics Consortium"/>
            <person name="Kohler A."/>
            <person name="Kuo A."/>
            <person name="Nagy L.G."/>
            <person name="Floudas D."/>
            <person name="Copeland A."/>
            <person name="Barry K.W."/>
            <person name="Cichocki N."/>
            <person name="Veneault-Fourrey C."/>
            <person name="LaButti K."/>
            <person name="Lindquist E.A."/>
            <person name="Lipzen A."/>
            <person name="Lundell T."/>
            <person name="Morin E."/>
            <person name="Murat C."/>
            <person name="Riley R."/>
            <person name="Ohm R."/>
            <person name="Sun H."/>
            <person name="Tunlid A."/>
            <person name="Henrissat B."/>
            <person name="Grigoriev I.V."/>
            <person name="Hibbett D.S."/>
            <person name="Martin F."/>
        </authorList>
    </citation>
    <scope>NUCLEOTIDE SEQUENCE [LARGE SCALE GENOMIC DNA]</scope>
    <source>
        <strain evidence="4">MUT 4182</strain>
    </source>
</reference>
<dbReference type="HOGENOM" id="CLU_402903_0_0_1"/>
<dbReference type="OrthoDB" id="5953249at2759"/>
<evidence type="ECO:0000256" key="1">
    <source>
        <dbReference type="SAM" id="MobiDB-lite"/>
    </source>
</evidence>
<dbReference type="Proteomes" id="UP000054248">
    <property type="component" value="Unassembled WGS sequence"/>
</dbReference>
<dbReference type="PANTHER" id="PTHR28083">
    <property type="entry name" value="GOOD FOR FULL DBP5 ACTIVITY PROTEIN 2"/>
    <property type="match status" value="1"/>
</dbReference>
<reference evidence="3 4" key="1">
    <citation type="submission" date="2014-04" db="EMBL/GenBank/DDBJ databases">
        <authorList>
            <consortium name="DOE Joint Genome Institute"/>
            <person name="Kuo A."/>
            <person name="Girlanda M."/>
            <person name="Perotto S."/>
            <person name="Kohler A."/>
            <person name="Nagy L.G."/>
            <person name="Floudas D."/>
            <person name="Copeland A."/>
            <person name="Barry K.W."/>
            <person name="Cichocki N."/>
            <person name="Veneault-Fourrey C."/>
            <person name="LaButti K."/>
            <person name="Lindquist E.A."/>
            <person name="Lipzen A."/>
            <person name="Lundell T."/>
            <person name="Morin E."/>
            <person name="Murat C."/>
            <person name="Sun H."/>
            <person name="Tunlid A."/>
            <person name="Henrissat B."/>
            <person name="Grigoriev I.V."/>
            <person name="Hibbett D.S."/>
            <person name="Martin F."/>
            <person name="Nordberg H.P."/>
            <person name="Cantor M.N."/>
            <person name="Hua S.X."/>
        </authorList>
    </citation>
    <scope>NUCLEOTIDE SEQUENCE [LARGE SCALE GENOMIC DNA]</scope>
    <source>
        <strain evidence="3 4">MUT 4182</strain>
    </source>
</reference>
<dbReference type="STRING" id="1051891.A0A0C3QAJ3"/>
<name>A0A0C3QAJ3_9AGAM</name>
<evidence type="ECO:0000313" key="4">
    <source>
        <dbReference type="Proteomes" id="UP000054248"/>
    </source>
</evidence>
<feature type="compositionally biased region" description="Low complexity" evidence="1">
    <location>
        <begin position="597"/>
        <end position="609"/>
    </location>
</feature>
<feature type="domain" description="Gfd2/YDR514C-like C-terminal" evidence="2">
    <location>
        <begin position="159"/>
        <end position="352"/>
    </location>
</feature>
<feature type="region of interest" description="Disordered" evidence="1">
    <location>
        <begin position="432"/>
        <end position="683"/>
    </location>
</feature>
<dbReference type="PANTHER" id="PTHR28083:SF1">
    <property type="entry name" value="GOOD FOR FULL DBP5 ACTIVITY PROTEIN 2"/>
    <property type="match status" value="1"/>
</dbReference>
<dbReference type="Pfam" id="PF21762">
    <property type="entry name" value="DEDDh_C"/>
    <property type="match status" value="1"/>
</dbReference>
<evidence type="ECO:0000259" key="2">
    <source>
        <dbReference type="Pfam" id="PF21762"/>
    </source>
</evidence>
<dbReference type="AlphaFoldDB" id="A0A0C3QAJ3"/>
<accession>A0A0C3QAJ3</accession>
<sequence>MASNDFSLVDVAGWEWDLHGIYSAYLGHFQSYNIAWYDRSWGHLFASFDAFLNFNWPAVVVTDARTGKGHIVTRQSNIQSFVRMIRTRFGETMPMANENMTAVIPYEHGQRQLRHISDVNMYKKLYNTLPAAVLAALRSRVKHGNPKEILRLWQRRDMTFLALDFEWSEKSFVTLEMGYAAIRSAHLEASGVWPPIPESNYRKGHYIVSDYVDKVHNRIAPTFPWDYAWGESQLVNKAKLPEILQALITSLAAPDSESTANTLVLVTHTPAGMLERLQELKVKLPSNVLVVDIAMMERQLFQSRPQTPAAPVMRLPNQTLPLPMLLTSRNIPFLCPFNNSGNDAFYTLLAFQHLLEPETTRLPPPRVKQREGYPMVAPQPMPQNGSLGMPGMMNGSLRTLNGNGGTTRRMSVGIDELGVAQQATLQARMSMMNGSMPSFFPPGQTPQNGGSSSGSNQGTGPRGRPPNAGPNKSDWDAETRRRSGSMPRSIKQSGPSSPRLAPDQKRSSSRPKMINTNSGSNSHGGPTGNRRPGHNRTDSGDDFTPPQAPFARDPFERSNSLPGRRGRNSGSFSSMDDFGSQRRNSNVPGRPSPSAPTTPSAIPQSPSITVTDHNGLRTSGDRSSGSSREVAARNMNRSAPAISLNEPKEQRPQSEVITSSSRASAKDKGGFLSSTFKRLSMRP</sequence>
<feature type="compositionally biased region" description="Low complexity" evidence="1">
    <location>
        <begin position="568"/>
        <end position="578"/>
    </location>
</feature>
<feature type="compositionally biased region" description="Polar residues" evidence="1">
    <location>
        <begin position="514"/>
        <end position="524"/>
    </location>
</feature>
<keyword evidence="4" id="KW-1185">Reference proteome</keyword>
<protein>
    <recommendedName>
        <fullName evidence="2">Gfd2/YDR514C-like C-terminal domain-containing protein</fullName>
    </recommendedName>
</protein>
<gene>
    <name evidence="3" type="ORF">M407DRAFT_245351</name>
</gene>
<feature type="compositionally biased region" description="Low complexity" evidence="1">
    <location>
        <begin position="445"/>
        <end position="459"/>
    </location>
</feature>
<feature type="compositionally biased region" description="Polar residues" evidence="1">
    <location>
        <begin position="653"/>
        <end position="663"/>
    </location>
</feature>